<dbReference type="AlphaFoldDB" id="A6JVF8"/>
<sequence>MESKPVSKVPPQSLLQFLQPGSGLSSFLDISIVCCDIIVKVK</sequence>
<organism evidence="1 2">
    <name type="scientific">Rattus norvegicus</name>
    <name type="common">Rat</name>
    <dbReference type="NCBI Taxonomy" id="10116"/>
    <lineage>
        <taxon>Eukaryota</taxon>
        <taxon>Metazoa</taxon>
        <taxon>Chordata</taxon>
        <taxon>Craniata</taxon>
        <taxon>Vertebrata</taxon>
        <taxon>Euteleostomi</taxon>
        <taxon>Mammalia</taxon>
        <taxon>Eutheria</taxon>
        <taxon>Euarchontoglires</taxon>
        <taxon>Glires</taxon>
        <taxon>Rodentia</taxon>
        <taxon>Myomorpha</taxon>
        <taxon>Muroidea</taxon>
        <taxon>Muridae</taxon>
        <taxon>Murinae</taxon>
        <taxon>Rattus</taxon>
    </lineage>
</organism>
<accession>A6JVF8</accession>
<gene>
    <name evidence="1" type="ORF">rCG_49996</name>
</gene>
<reference evidence="1 2" key="1">
    <citation type="submission" date="2005-09" db="EMBL/GenBank/DDBJ databases">
        <authorList>
            <person name="Mural R.J."/>
            <person name="Li P.W."/>
            <person name="Adams M.D."/>
            <person name="Amanatides P.G."/>
            <person name="Baden-Tillson H."/>
            <person name="Barnstead M."/>
            <person name="Chin S.H."/>
            <person name="Dew I."/>
            <person name="Evans C.A."/>
            <person name="Ferriera S."/>
            <person name="Flanigan M."/>
            <person name="Fosler C."/>
            <person name="Glodek A."/>
            <person name="Gu Z."/>
            <person name="Holt R.A."/>
            <person name="Jennings D."/>
            <person name="Kraft C.L."/>
            <person name="Lu F."/>
            <person name="Nguyen T."/>
            <person name="Nusskern D.R."/>
            <person name="Pfannkoch C.M."/>
            <person name="Sitter C."/>
            <person name="Sutton G.G."/>
            <person name="Venter J.C."/>
            <person name="Wang Z."/>
            <person name="Woodage T."/>
            <person name="Zheng X.H."/>
            <person name="Zhong F."/>
        </authorList>
    </citation>
    <scope>NUCLEOTIDE SEQUENCE [LARGE SCALE GENOMIC DNA]</scope>
    <source>
        <strain>BN</strain>
        <strain evidence="2">Sprague-Dawley</strain>
    </source>
</reference>
<proteinExistence type="predicted"/>
<protein>
    <submittedName>
        <fullName evidence="1">RCG49996</fullName>
    </submittedName>
</protein>
<evidence type="ECO:0000313" key="2">
    <source>
        <dbReference type="Proteomes" id="UP000234681"/>
    </source>
</evidence>
<evidence type="ECO:0000313" key="1">
    <source>
        <dbReference type="EMBL" id="EDM14894.1"/>
    </source>
</evidence>
<dbReference type="EMBL" id="CH474003">
    <property type="protein sequence ID" value="EDM14894.1"/>
    <property type="molecule type" value="Genomic_DNA"/>
</dbReference>
<dbReference type="Proteomes" id="UP000234681">
    <property type="component" value="Chromosome 2"/>
</dbReference>
<name>A6JVF8_RAT</name>